<name>A0A8X7S1T1_BRACI</name>
<gene>
    <name evidence="1" type="ORF">Bca52824_034579</name>
</gene>
<reference evidence="1 2" key="1">
    <citation type="submission" date="2020-02" db="EMBL/GenBank/DDBJ databases">
        <authorList>
            <person name="Ma Q."/>
            <person name="Huang Y."/>
            <person name="Song X."/>
            <person name="Pei D."/>
        </authorList>
    </citation>
    <scope>NUCLEOTIDE SEQUENCE [LARGE SCALE GENOMIC DNA]</scope>
    <source>
        <strain evidence="1">Sxm20200214</strain>
        <tissue evidence="1">Leaf</tissue>
    </source>
</reference>
<evidence type="ECO:0000313" key="1">
    <source>
        <dbReference type="EMBL" id="KAG2298107.1"/>
    </source>
</evidence>
<keyword evidence="2" id="KW-1185">Reference proteome</keyword>
<comment type="caution">
    <text evidence="1">The sequence shown here is derived from an EMBL/GenBank/DDBJ whole genome shotgun (WGS) entry which is preliminary data.</text>
</comment>
<organism evidence="1 2">
    <name type="scientific">Brassica carinata</name>
    <name type="common">Ethiopian mustard</name>
    <name type="synonym">Abyssinian cabbage</name>
    <dbReference type="NCBI Taxonomy" id="52824"/>
    <lineage>
        <taxon>Eukaryota</taxon>
        <taxon>Viridiplantae</taxon>
        <taxon>Streptophyta</taxon>
        <taxon>Embryophyta</taxon>
        <taxon>Tracheophyta</taxon>
        <taxon>Spermatophyta</taxon>
        <taxon>Magnoliopsida</taxon>
        <taxon>eudicotyledons</taxon>
        <taxon>Gunneridae</taxon>
        <taxon>Pentapetalae</taxon>
        <taxon>rosids</taxon>
        <taxon>malvids</taxon>
        <taxon>Brassicales</taxon>
        <taxon>Brassicaceae</taxon>
        <taxon>Brassiceae</taxon>
        <taxon>Brassica</taxon>
    </lineage>
</organism>
<dbReference type="Proteomes" id="UP000886595">
    <property type="component" value="Unassembled WGS sequence"/>
</dbReference>
<accession>A0A8X7S1T1</accession>
<proteinExistence type="predicted"/>
<protein>
    <submittedName>
        <fullName evidence="1">Uncharacterized protein</fullName>
    </submittedName>
</protein>
<dbReference type="AlphaFoldDB" id="A0A8X7S1T1"/>
<dbReference type="EMBL" id="JAAMPC010000008">
    <property type="protein sequence ID" value="KAG2298107.1"/>
    <property type="molecule type" value="Genomic_DNA"/>
</dbReference>
<evidence type="ECO:0000313" key="2">
    <source>
        <dbReference type="Proteomes" id="UP000886595"/>
    </source>
</evidence>
<sequence>MLLRLWAPKKIHGVILILEKIIESFPEVYSLLKEIYVLVLQLLLHLKSDDSAQLPVKKKKKQNNRR</sequence>